<dbReference type="HOGENOM" id="CLU_2802537_0_0_6"/>
<protein>
    <submittedName>
        <fullName evidence="2">Uncharacterized protein</fullName>
    </submittedName>
</protein>
<keyword evidence="1" id="KW-1133">Transmembrane helix</keyword>
<dbReference type="EMBL" id="CU468230">
    <property type="protein sequence ID" value="CAP01208.1"/>
    <property type="molecule type" value="Genomic_DNA"/>
</dbReference>
<feature type="transmembrane region" description="Helical" evidence="1">
    <location>
        <begin position="45"/>
        <end position="67"/>
    </location>
</feature>
<dbReference type="BioCyc" id="ABAU509170:GCL9-1541-MONOMER"/>
<proteinExistence type="predicted"/>
<reference evidence="2 3" key="1">
    <citation type="journal article" date="2008" name="PLoS ONE">
        <title>Comparative analysis of Acinetobacters: three genomes for three lifestyles.</title>
        <authorList>
            <person name="Vallenet D."/>
            <person name="Nordmann P."/>
            <person name="Barbe V."/>
            <person name="Poirel L."/>
            <person name="Mangenot S."/>
            <person name="Bataille E."/>
            <person name="Dossat C."/>
            <person name="Gas S."/>
            <person name="Kreimeyer A."/>
            <person name="Lenoble P."/>
            <person name="Oztas S."/>
            <person name="Poulain J."/>
            <person name="Segurens B."/>
            <person name="Robert C."/>
            <person name="Abergel C."/>
            <person name="Claverie J.M."/>
            <person name="Raoult D."/>
            <person name="Medigue C."/>
            <person name="Weissenbach J."/>
            <person name="Cruveiller S."/>
        </authorList>
    </citation>
    <scope>NUCLEOTIDE SEQUENCE [LARGE SCALE GENOMIC DNA]</scope>
    <source>
        <strain evidence="2 3">SDF</strain>
    </source>
</reference>
<sequence>MLVLALLLVLIIGFYNCFNEAKLAWKARKYTGLTVFERRSNICKAGSFLTLAVLALISLCDTAKGVFW</sequence>
<keyword evidence="1" id="KW-0812">Transmembrane</keyword>
<dbReference type="KEGG" id="abm:ABSDF1871"/>
<evidence type="ECO:0000256" key="1">
    <source>
        <dbReference type="SAM" id="Phobius"/>
    </source>
</evidence>
<dbReference type="Proteomes" id="UP000001741">
    <property type="component" value="Chromosome"/>
</dbReference>
<evidence type="ECO:0000313" key="3">
    <source>
        <dbReference type="Proteomes" id="UP000001741"/>
    </source>
</evidence>
<keyword evidence="1" id="KW-0472">Membrane</keyword>
<gene>
    <name evidence="2" type="ordered locus">ABSDF1871</name>
</gene>
<organism evidence="2 3">
    <name type="scientific">Acinetobacter baumannii (strain SDF)</name>
    <dbReference type="NCBI Taxonomy" id="509170"/>
    <lineage>
        <taxon>Bacteria</taxon>
        <taxon>Pseudomonadati</taxon>
        <taxon>Pseudomonadota</taxon>
        <taxon>Gammaproteobacteria</taxon>
        <taxon>Moraxellales</taxon>
        <taxon>Moraxellaceae</taxon>
        <taxon>Acinetobacter</taxon>
        <taxon>Acinetobacter calcoaceticus/baumannii complex</taxon>
    </lineage>
</organism>
<accession>B0VPH5</accession>
<evidence type="ECO:0000313" key="2">
    <source>
        <dbReference type="EMBL" id="CAP01208.1"/>
    </source>
</evidence>
<dbReference type="AlphaFoldDB" id="B0VPH5"/>
<name>B0VPH5_ACIBS</name>